<keyword evidence="3" id="KW-1185">Reference proteome</keyword>
<dbReference type="GO" id="GO:0035438">
    <property type="term" value="F:cyclic-di-GMP binding"/>
    <property type="evidence" value="ECO:0007669"/>
    <property type="project" value="InterPro"/>
</dbReference>
<dbReference type="OrthoDB" id="2354159at2"/>
<evidence type="ECO:0000313" key="3">
    <source>
        <dbReference type="Proteomes" id="UP000272238"/>
    </source>
</evidence>
<dbReference type="EMBL" id="RBZN01000078">
    <property type="protein sequence ID" value="RKQ12837.1"/>
    <property type="molecule type" value="Genomic_DNA"/>
</dbReference>
<protein>
    <submittedName>
        <fullName evidence="2">PilZ domain-containing protein</fullName>
    </submittedName>
</protein>
<evidence type="ECO:0000313" key="2">
    <source>
        <dbReference type="EMBL" id="RKQ12837.1"/>
    </source>
</evidence>
<dbReference type="Proteomes" id="UP000272238">
    <property type="component" value="Unassembled WGS sequence"/>
</dbReference>
<proteinExistence type="predicted"/>
<organism evidence="2 3">
    <name type="scientific">Ureibacillus endophyticus</name>
    <dbReference type="NCBI Taxonomy" id="1978490"/>
    <lineage>
        <taxon>Bacteria</taxon>
        <taxon>Bacillati</taxon>
        <taxon>Bacillota</taxon>
        <taxon>Bacilli</taxon>
        <taxon>Bacillales</taxon>
        <taxon>Caryophanaceae</taxon>
        <taxon>Ureibacillus</taxon>
    </lineage>
</organism>
<name>A0A494YSC4_9BACL</name>
<dbReference type="Pfam" id="PF07238">
    <property type="entry name" value="PilZ"/>
    <property type="match status" value="1"/>
</dbReference>
<dbReference type="Gene3D" id="2.40.10.220">
    <property type="entry name" value="predicted glycosyltransferase like domains"/>
    <property type="match status" value="1"/>
</dbReference>
<sequence>MFDPPIEGEYEIYLNGQLASHERYIGQILDISPRGMKIVCGPEIESFLMKSSLQMNVRFLLDVTYIRALGDVIWSRSFGDSFQCGLNFTVQKDIDELITNELKHRRRKEVLAKRINHNIS</sequence>
<feature type="domain" description="PilZ" evidence="1">
    <location>
        <begin position="20"/>
        <end position="92"/>
    </location>
</feature>
<dbReference type="InterPro" id="IPR009875">
    <property type="entry name" value="PilZ_domain"/>
</dbReference>
<comment type="caution">
    <text evidence="2">The sequence shown here is derived from an EMBL/GenBank/DDBJ whole genome shotgun (WGS) entry which is preliminary data.</text>
</comment>
<dbReference type="AlphaFoldDB" id="A0A494YSC4"/>
<evidence type="ECO:0000259" key="1">
    <source>
        <dbReference type="Pfam" id="PF07238"/>
    </source>
</evidence>
<reference evidence="2 3" key="1">
    <citation type="journal article" date="2016" name="Antonie Van Leeuwenhoek">
        <title>Lysinibacillus endophyticus sp. nov., an indole-3-acetic acid producing endophytic bacterium isolated from corn root (Zea mays cv. Xinken-5).</title>
        <authorList>
            <person name="Yu J."/>
            <person name="Guan X."/>
            <person name="Liu C."/>
            <person name="Xiang W."/>
            <person name="Yu Z."/>
            <person name="Liu X."/>
            <person name="Wang G."/>
        </authorList>
    </citation>
    <scope>NUCLEOTIDE SEQUENCE [LARGE SCALE GENOMIC DNA]</scope>
    <source>
        <strain evidence="2 3">DSM 100506</strain>
    </source>
</reference>
<gene>
    <name evidence="2" type="ORF">D8M03_16765</name>
</gene>
<accession>A0A494YSC4</accession>
<dbReference type="RefSeq" id="WP_121215945.1">
    <property type="nucleotide sequence ID" value="NZ_RBZN01000078.1"/>
</dbReference>